<proteinExistence type="predicted"/>
<feature type="compositionally biased region" description="Polar residues" evidence="1">
    <location>
        <begin position="1"/>
        <end position="16"/>
    </location>
</feature>
<name>A0AAW0Z693_9TREE</name>
<evidence type="ECO:0000256" key="1">
    <source>
        <dbReference type="SAM" id="MobiDB-lite"/>
    </source>
</evidence>
<dbReference type="KEGG" id="kne:92177564"/>
<feature type="region of interest" description="Disordered" evidence="1">
    <location>
        <begin position="149"/>
        <end position="184"/>
    </location>
</feature>
<feature type="region of interest" description="Disordered" evidence="1">
    <location>
        <begin position="1"/>
        <end position="39"/>
    </location>
</feature>
<accession>A0AAW0Z693</accession>
<organism evidence="2 3">
    <name type="scientific">Kwoniella newhampshirensis</name>
    <dbReference type="NCBI Taxonomy" id="1651941"/>
    <lineage>
        <taxon>Eukaryota</taxon>
        <taxon>Fungi</taxon>
        <taxon>Dikarya</taxon>
        <taxon>Basidiomycota</taxon>
        <taxon>Agaricomycotina</taxon>
        <taxon>Tremellomycetes</taxon>
        <taxon>Tremellales</taxon>
        <taxon>Cryptococcaceae</taxon>
        <taxon>Kwoniella</taxon>
    </lineage>
</organism>
<evidence type="ECO:0000313" key="3">
    <source>
        <dbReference type="Proteomes" id="UP001388673"/>
    </source>
</evidence>
<keyword evidence="3" id="KW-1185">Reference proteome</keyword>
<feature type="compositionally biased region" description="Pro residues" evidence="1">
    <location>
        <begin position="164"/>
        <end position="177"/>
    </location>
</feature>
<dbReference type="EMBL" id="JBCAWK010000001">
    <property type="protein sequence ID" value="KAK8869736.1"/>
    <property type="molecule type" value="Genomic_DNA"/>
</dbReference>
<reference evidence="2 3" key="1">
    <citation type="journal article" date="2024" name="bioRxiv">
        <title>Comparative genomics of Cryptococcus and Kwoniella reveals pathogenesis evolution and contrasting karyotype dynamics via intercentromeric recombination or chromosome fusion.</title>
        <authorList>
            <person name="Coelho M.A."/>
            <person name="David-Palma M."/>
            <person name="Shea T."/>
            <person name="Bowers K."/>
            <person name="McGinley-Smith S."/>
            <person name="Mohammad A.W."/>
            <person name="Gnirke A."/>
            <person name="Yurkov A.M."/>
            <person name="Nowrousian M."/>
            <person name="Sun S."/>
            <person name="Cuomo C.A."/>
            <person name="Heitman J."/>
        </authorList>
    </citation>
    <scope>NUCLEOTIDE SEQUENCE [LARGE SCALE GENOMIC DNA]</scope>
    <source>
        <strain evidence="2 3">CBS 13917</strain>
    </source>
</reference>
<evidence type="ECO:0008006" key="4">
    <source>
        <dbReference type="Google" id="ProtNLM"/>
    </source>
</evidence>
<protein>
    <recommendedName>
        <fullName evidence="4">BTB domain-containing protein</fullName>
    </recommendedName>
</protein>
<comment type="caution">
    <text evidence="2">The sequence shown here is derived from an EMBL/GenBank/DDBJ whole genome shotgun (WGS) entry which is preliminary data.</text>
</comment>
<evidence type="ECO:0000313" key="2">
    <source>
        <dbReference type="EMBL" id="KAK8869736.1"/>
    </source>
</evidence>
<sequence length="407" mass="45158">MHNNQNSYPSDKSLSNIFDPPSPSSQPADEIHSPPPPAYSALPHRDVEFHLAPMLEGKLGDVELETVDGKRFLVHKKVLENETVFFQIYYGFVPVWRLNNAVATNATTVPIHFTQTHQTAITQRETVIGTNTLNNLLCLPKLLASHLARGTSPSGSPPAQEDIVPPPLPPKDTPAPPHTATVSAPTPTASPYIWAVPETCAVLTAFLSLIYPRGTFTSSPTSLLTNLDLTGRVIRASLGYQSSKALNLSRDRLYSFIDAKPIEVYAMASFFKFADLARLASYRANDVPPERWDDETRSLMGRSAMTRLVQLQDHRRERLCEILSRQMECDAHSETCLTGAQTRNVWEEMTRWVKEGLQTGRIGVGTELFVLLQVDLRGASHCGDCLVLLGKSIQRSLYEAKDLPRCI</sequence>
<dbReference type="AlphaFoldDB" id="A0AAW0Z693"/>
<dbReference type="Proteomes" id="UP001388673">
    <property type="component" value="Unassembled WGS sequence"/>
</dbReference>
<dbReference type="GeneID" id="92177564"/>
<dbReference type="RefSeq" id="XP_066805982.1">
    <property type="nucleotide sequence ID" value="XM_066943440.1"/>
</dbReference>
<gene>
    <name evidence="2" type="ORF">IAR55_000304</name>
</gene>